<dbReference type="EMBL" id="JAIPUX010000439">
    <property type="protein sequence ID" value="KAH0627852.1"/>
    <property type="molecule type" value="Genomic_DNA"/>
</dbReference>
<feature type="compositionally biased region" description="Polar residues" evidence="10">
    <location>
        <begin position="1533"/>
        <end position="1542"/>
    </location>
</feature>
<gene>
    <name evidence="13" type="ORF">JD844_008368</name>
</gene>
<evidence type="ECO:0000256" key="1">
    <source>
        <dbReference type="ARBA" id="ARBA00008651"/>
    </source>
</evidence>
<comment type="similarity">
    <text evidence="1">Belongs to the protein kinase superfamily. Alpha-type protein kinase family. ALPK subfamily.</text>
</comment>
<evidence type="ECO:0000256" key="3">
    <source>
        <dbReference type="ARBA" id="ARBA00022527"/>
    </source>
</evidence>
<evidence type="ECO:0000259" key="12">
    <source>
        <dbReference type="PROSITE" id="PS51158"/>
    </source>
</evidence>
<evidence type="ECO:0000259" key="11">
    <source>
        <dbReference type="PROSITE" id="PS50835"/>
    </source>
</evidence>
<proteinExistence type="inferred from homology"/>
<evidence type="ECO:0000256" key="7">
    <source>
        <dbReference type="ARBA" id="ARBA00023319"/>
    </source>
</evidence>
<dbReference type="PROSITE" id="PS51158">
    <property type="entry name" value="ALPHA_KINASE"/>
    <property type="match status" value="1"/>
</dbReference>
<keyword evidence="6" id="KW-1015">Disulfide bond</keyword>
<dbReference type="InterPro" id="IPR004166">
    <property type="entry name" value="a-kinase_dom"/>
</dbReference>
<dbReference type="InterPro" id="IPR011009">
    <property type="entry name" value="Kinase-like_dom_sf"/>
</dbReference>
<protein>
    <recommendedName>
        <fullName evidence="2">non-specific serine/threonine protein kinase</fullName>
        <ecNumber evidence="2">2.7.11.1</ecNumber>
    </recommendedName>
</protein>
<feature type="region of interest" description="Disordered" evidence="10">
    <location>
        <begin position="2005"/>
        <end position="2040"/>
    </location>
</feature>
<keyword evidence="14" id="KW-1185">Reference proteome</keyword>
<feature type="compositionally biased region" description="Basic and acidic residues" evidence="10">
    <location>
        <begin position="1572"/>
        <end position="1583"/>
    </location>
</feature>
<feature type="domain" description="Ig-like" evidence="11">
    <location>
        <begin position="1642"/>
        <end position="1730"/>
    </location>
</feature>
<keyword evidence="3" id="KW-0723">Serine/threonine-protein kinase</keyword>
<comment type="catalytic activity">
    <reaction evidence="8">
        <text>L-threonyl-[protein] + ATP = O-phospho-L-threonyl-[protein] + ADP + H(+)</text>
        <dbReference type="Rhea" id="RHEA:46608"/>
        <dbReference type="Rhea" id="RHEA-COMP:11060"/>
        <dbReference type="Rhea" id="RHEA-COMP:11605"/>
        <dbReference type="ChEBI" id="CHEBI:15378"/>
        <dbReference type="ChEBI" id="CHEBI:30013"/>
        <dbReference type="ChEBI" id="CHEBI:30616"/>
        <dbReference type="ChEBI" id="CHEBI:61977"/>
        <dbReference type="ChEBI" id="CHEBI:456216"/>
        <dbReference type="EC" id="2.7.11.1"/>
    </reaction>
</comment>
<name>A0ABQ7TDQ2_PHRPL</name>
<dbReference type="EC" id="2.7.11.1" evidence="2"/>
<dbReference type="SMART" id="SM00408">
    <property type="entry name" value="IGc2"/>
    <property type="match status" value="2"/>
</dbReference>
<accession>A0ABQ7TDQ2</accession>
<dbReference type="InterPro" id="IPR007110">
    <property type="entry name" value="Ig-like_dom"/>
</dbReference>
<dbReference type="PANTHER" id="PTHR47091:SF2">
    <property type="entry name" value="ALPHA-PROTEIN KINASE 2"/>
    <property type="match status" value="1"/>
</dbReference>
<feature type="domain" description="Ig-like" evidence="11">
    <location>
        <begin position="14"/>
        <end position="107"/>
    </location>
</feature>
<evidence type="ECO:0000256" key="5">
    <source>
        <dbReference type="ARBA" id="ARBA00022777"/>
    </source>
</evidence>
<dbReference type="Proteomes" id="UP000826234">
    <property type="component" value="Unassembled WGS sequence"/>
</dbReference>
<dbReference type="SUPFAM" id="SSF48726">
    <property type="entry name" value="Immunoglobulin"/>
    <property type="match status" value="2"/>
</dbReference>
<organism evidence="13 14">
    <name type="scientific">Phrynosoma platyrhinos</name>
    <name type="common">Desert horned lizard</name>
    <dbReference type="NCBI Taxonomy" id="52577"/>
    <lineage>
        <taxon>Eukaryota</taxon>
        <taxon>Metazoa</taxon>
        <taxon>Chordata</taxon>
        <taxon>Craniata</taxon>
        <taxon>Vertebrata</taxon>
        <taxon>Euteleostomi</taxon>
        <taxon>Lepidosauria</taxon>
        <taxon>Squamata</taxon>
        <taxon>Bifurcata</taxon>
        <taxon>Unidentata</taxon>
        <taxon>Episquamata</taxon>
        <taxon>Toxicofera</taxon>
        <taxon>Iguania</taxon>
        <taxon>Phrynosomatidae</taxon>
        <taxon>Phrynosomatinae</taxon>
        <taxon>Phrynosoma</taxon>
    </lineage>
</organism>
<evidence type="ECO:0000313" key="13">
    <source>
        <dbReference type="EMBL" id="KAH0627852.1"/>
    </source>
</evidence>
<sequence>MMSGSESSAIKSTPCFLSTLSSTSVPKNEGVTLSCKISGNPKPDVTWYQNGQDISEQRDISNYEILRDNVTHALHLFGCTEQQAGVYQIVARNCFGTAQSSAFLKVTPRDKSELYTASHYSSKDDAETCKTNEVTLCQQENSSESMMYKEDSAEKSNSVFECFLSFDLPEPPAPEPSVLYRDSELETIALCTLESESQHKNIHCSQENIEPKNVPDLKKNNYSPLGMSQTTSDLFIYDERAMNVSEGEANEFSRSQVDAKPAIQISDHTDSCCFNAEVLAACQITEYAKTHEKSSLSKCLEKGTLSGNHTSALVENHSCFAESPTKRDRSFITVDEDEHEDEHLEYFECSNVMTETTCQNWEEKLKFLLESDEEENEFILGTDCDGCAYFLGEMPRLFQVSDNTMPMDATIGFCGHQSKSKEVAVRSGSDPTVFSASTLQTGMTLTVGQQLSKTSTMKDKKKYKPPVASMAIENDYSRVEEENSNKNHSALDVSVVHSQGKENGISEMKYATCDLGDSESTATAGKKDVDGGVSRKNVRRLTKVRKNLTDGKAKVSVASLTKTSKDPSNVLHCQELHTSETHTVQMERGSLDSAAEIHRPGRSVSTQRKQDTANASNQIGLFHGEGRAKSGPWAGKWNRCLAEEKQMADENATLMIEQQETNIENTTPISSDLKLFITEPGLDERSVFTSSPIISVSADGKNVALEKADSKNGFHVDRVGLVNNAGLYISNGTCGSVEQEPCWDQTLHTAITDDVAIHNIVPDDLSHFNAASRQEAICDIPVLMAMPDMQMERGKACGEILYEVNKVKTVPGTLCAEDPSKGNFQSPLESPEPKVRDDDLSLMHEQLQKLLYEEENWAYDFPCASGQVIAAGTDTAKEVREWNIAGDVNAEQHVPGNLTEDNQPVRELASVVEVHSDMNSVLKTDRGCSCTPTDNSTLMLPVEIDDMSLCSDFGLKLEKTPAHLLSSNLQKKKYLEDKRSGTESDHDGFLEMDAHPGEKITSNNTFHSFRTESFKFTETPDCLLDDGQEILSDVPAECLGHLSSSEQCVHCTDGPIEKQADEIPAKESHVAGCHSRIKERAQLAEPLLKKDSFINLSGKNMDQFTSGKHSSVTVVDKNAEEKFQEKGTESELNAQSDSNCGIYSYHIQDHNSIIVPEPIAAWDKPEETGQDNQKTERSKEEPIFTASYKVRFFTEVLLEINKNDKSNISQEHREFEASKGKTAIESKNEMLVSASQQRTSGKPSSTDTQICQRTKELGLDSACFLSQSCKPDVLNSDLSLSIVRNEYGSTGQNSQNASNIIINTQGENKENEYEGGSPNALVTTESPVQAELLLTEIKKDKDTNQTAEENSETQIIQNERERQISIVHDCEEVEIEPYMMALIDSEQIHSWHGSNETQQEDCQKVERESQAEIILCERHDRKSEEFTECNLEEVEVEPYTRALLNSEQIYSWHDSTNSVHPSMAPGNEQTGASVRGLAGGCVITSTGPNQTEAFRDSERQNLNSSEHAIGKLGSALPSTTKNRCHSEEKPAQVKTQPGTSGATGDDLCPLKEEKTKFQEPSKLCKPPSSHNSVEDVKRKQETVKKKIMPKVQIKKQRLEAKENVYNNTNCNKKPSKAEADFTHKEDKREVRKLPCKKDSKAPKLLKKIQAELFPDFSGNIKLCCQFGDIHEDSTITWMKDSKLLARVHRSLGDDFPVSLAIVQAGKKDQGLYHCCLKNTYGKATAEFNLTAEVLEHLSSFQDVEGLEEIEFLQLIFREDFICDSYLSKSLHGRITTEELHFGEGVHRKAFRSKVMQGLVPVFSPGHPCVLKVHNAIAYGTKNNDELVKKNYKLALQECYVQNTAREYAKIYAAETKPLEGFGEVPEIIPIFLIHRPKNNIPYATVEEELIGEFVKYSIRDGKEINFTRRDSEAGQKCCTFQHWVYEKTNGSLLVTDMQGKSLCRNETDGRWHSNTSQRQAHGKAITLKGYKGFKGNCSISFIDQFKALHQCNKYCEMLELKPLQTSSQKQRKLSVPKTKAQPSSGTLKKTVVNAPAAKKT</sequence>
<evidence type="ECO:0000256" key="4">
    <source>
        <dbReference type="ARBA" id="ARBA00022679"/>
    </source>
</evidence>
<dbReference type="InterPro" id="IPR013098">
    <property type="entry name" value="Ig_I-set"/>
</dbReference>
<feature type="domain" description="Alpha-type protein kinase" evidence="12">
    <location>
        <begin position="1757"/>
        <end position="2003"/>
    </location>
</feature>
<dbReference type="Pfam" id="PF07679">
    <property type="entry name" value="I-set"/>
    <property type="match status" value="2"/>
</dbReference>
<keyword evidence="5" id="KW-0418">Kinase</keyword>
<comment type="caution">
    <text evidence="13">The sequence shown here is derived from an EMBL/GenBank/DDBJ whole genome shotgun (WGS) entry which is preliminary data.</text>
</comment>
<comment type="catalytic activity">
    <reaction evidence="9">
        <text>L-seryl-[protein] + ATP = O-phospho-L-seryl-[protein] + ADP + H(+)</text>
        <dbReference type="Rhea" id="RHEA:17989"/>
        <dbReference type="Rhea" id="RHEA-COMP:9863"/>
        <dbReference type="Rhea" id="RHEA-COMP:11604"/>
        <dbReference type="ChEBI" id="CHEBI:15378"/>
        <dbReference type="ChEBI" id="CHEBI:29999"/>
        <dbReference type="ChEBI" id="CHEBI:30616"/>
        <dbReference type="ChEBI" id="CHEBI:83421"/>
        <dbReference type="ChEBI" id="CHEBI:456216"/>
        <dbReference type="EC" id="2.7.11.1"/>
    </reaction>
</comment>
<evidence type="ECO:0000256" key="9">
    <source>
        <dbReference type="ARBA" id="ARBA00048679"/>
    </source>
</evidence>
<evidence type="ECO:0000256" key="6">
    <source>
        <dbReference type="ARBA" id="ARBA00023157"/>
    </source>
</evidence>
<dbReference type="Pfam" id="PF02816">
    <property type="entry name" value="Alpha_kinase"/>
    <property type="match status" value="1"/>
</dbReference>
<dbReference type="SMART" id="SM00409">
    <property type="entry name" value="IG"/>
    <property type="match status" value="2"/>
</dbReference>
<dbReference type="PANTHER" id="PTHR47091">
    <property type="entry name" value="ALPHA-PROTEIN KINASE 2-RELATED"/>
    <property type="match status" value="1"/>
</dbReference>
<dbReference type="SMART" id="SM00811">
    <property type="entry name" value="Alpha_kinase"/>
    <property type="match status" value="1"/>
</dbReference>
<evidence type="ECO:0000256" key="10">
    <source>
        <dbReference type="SAM" id="MobiDB-lite"/>
    </source>
</evidence>
<reference evidence="13 14" key="1">
    <citation type="journal article" date="2022" name="Gigascience">
        <title>A chromosome-level genome assembly and annotation of the desert horned lizard, Phrynosoma platyrhinos, provides insight into chromosomal rearrangements among reptiles.</title>
        <authorList>
            <person name="Koochekian N."/>
            <person name="Ascanio A."/>
            <person name="Farleigh K."/>
            <person name="Card D.C."/>
            <person name="Schield D.R."/>
            <person name="Castoe T.A."/>
            <person name="Jezkova T."/>
        </authorList>
    </citation>
    <scope>NUCLEOTIDE SEQUENCE [LARGE SCALE GENOMIC DNA]</scope>
    <source>
        <strain evidence="13">NK-2021</strain>
    </source>
</reference>
<dbReference type="Gene3D" id="3.20.200.10">
    <property type="entry name" value="MHCK/EF2 kinase"/>
    <property type="match status" value="1"/>
</dbReference>
<feature type="region of interest" description="Disordered" evidence="10">
    <location>
        <begin position="1512"/>
        <end position="1583"/>
    </location>
</feature>
<dbReference type="InterPro" id="IPR036179">
    <property type="entry name" value="Ig-like_dom_sf"/>
</dbReference>
<evidence type="ECO:0000256" key="2">
    <source>
        <dbReference type="ARBA" id="ARBA00012513"/>
    </source>
</evidence>
<dbReference type="Gene3D" id="2.60.40.10">
    <property type="entry name" value="Immunoglobulins"/>
    <property type="match status" value="2"/>
</dbReference>
<evidence type="ECO:0000313" key="14">
    <source>
        <dbReference type="Proteomes" id="UP000826234"/>
    </source>
</evidence>
<keyword evidence="4" id="KW-0808">Transferase</keyword>
<dbReference type="InterPro" id="IPR003598">
    <property type="entry name" value="Ig_sub2"/>
</dbReference>
<dbReference type="InterPro" id="IPR003599">
    <property type="entry name" value="Ig_sub"/>
</dbReference>
<dbReference type="PROSITE" id="PS50835">
    <property type="entry name" value="IG_LIKE"/>
    <property type="match status" value="2"/>
</dbReference>
<dbReference type="SUPFAM" id="SSF56112">
    <property type="entry name" value="Protein kinase-like (PK-like)"/>
    <property type="match status" value="1"/>
</dbReference>
<feature type="compositionally biased region" description="Basic and acidic residues" evidence="10">
    <location>
        <begin position="1548"/>
        <end position="1559"/>
    </location>
</feature>
<dbReference type="InterPro" id="IPR013783">
    <property type="entry name" value="Ig-like_fold"/>
</dbReference>
<evidence type="ECO:0000256" key="8">
    <source>
        <dbReference type="ARBA" id="ARBA00047899"/>
    </source>
</evidence>
<keyword evidence="7" id="KW-0393">Immunoglobulin domain</keyword>